<proteinExistence type="predicted"/>
<accession>A0ABU8RL14</accession>
<protein>
    <recommendedName>
        <fullName evidence="4">PemK-like, MazF-like toxin of type II toxin-antitoxin system</fullName>
    </recommendedName>
</protein>
<dbReference type="EMBL" id="JBBIAA010000011">
    <property type="protein sequence ID" value="MEJ5945741.1"/>
    <property type="molecule type" value="Genomic_DNA"/>
</dbReference>
<comment type="caution">
    <text evidence="2">The sequence shown here is derived from an EMBL/GenBank/DDBJ whole genome shotgun (WGS) entry which is preliminary data.</text>
</comment>
<evidence type="ECO:0000256" key="1">
    <source>
        <dbReference type="SAM" id="MobiDB-lite"/>
    </source>
</evidence>
<gene>
    <name evidence="2" type="ORF">WDZ17_10610</name>
</gene>
<evidence type="ECO:0008006" key="4">
    <source>
        <dbReference type="Google" id="ProtNLM"/>
    </source>
</evidence>
<organism evidence="2 3">
    <name type="scientific">Pseudokineococcus basanitobsidens</name>
    <dbReference type="NCBI Taxonomy" id="1926649"/>
    <lineage>
        <taxon>Bacteria</taxon>
        <taxon>Bacillati</taxon>
        <taxon>Actinomycetota</taxon>
        <taxon>Actinomycetes</taxon>
        <taxon>Kineosporiales</taxon>
        <taxon>Kineosporiaceae</taxon>
        <taxon>Pseudokineococcus</taxon>
    </lineage>
</organism>
<dbReference type="Proteomes" id="UP001387100">
    <property type="component" value="Unassembled WGS sequence"/>
</dbReference>
<name>A0ABU8RL14_9ACTN</name>
<evidence type="ECO:0000313" key="3">
    <source>
        <dbReference type="Proteomes" id="UP001387100"/>
    </source>
</evidence>
<evidence type="ECO:0000313" key="2">
    <source>
        <dbReference type="EMBL" id="MEJ5945741.1"/>
    </source>
</evidence>
<feature type="region of interest" description="Disordered" evidence="1">
    <location>
        <begin position="1"/>
        <end position="20"/>
    </location>
</feature>
<reference evidence="2 3" key="1">
    <citation type="journal article" date="2017" name="Int. J. Syst. Evol. Microbiol.">
        <title>Pseudokineococcus basanitobsidens sp. nov., isolated from volcanic rock.</title>
        <authorList>
            <person name="Lee D.W."/>
            <person name="Park M.Y."/>
            <person name="Kim J.J."/>
            <person name="Kim B.S."/>
        </authorList>
    </citation>
    <scope>NUCLEOTIDE SEQUENCE [LARGE SCALE GENOMIC DNA]</scope>
    <source>
        <strain evidence="2 3">DSM 103726</strain>
    </source>
</reference>
<sequence length="115" mass="12012">MGLAARLPHGAATPPHALPPSGLTAWRVRDGLAVAARGSSTCPVYPVAVGYEPTGGSSGRPRVRVDLDDAYPGRPCTKDLVLTTHVVALPGGAPAEGHLELLLVLREVRERVLVH</sequence>
<keyword evidence="3" id="KW-1185">Reference proteome</keyword>